<reference evidence="2" key="1">
    <citation type="journal article" date="2022" name="Int. J. Mol. Sci.">
        <title>Draft Genome of Tanacetum Coccineum: Genomic Comparison of Closely Related Tanacetum-Family Plants.</title>
        <authorList>
            <person name="Yamashiro T."/>
            <person name="Shiraishi A."/>
            <person name="Nakayama K."/>
            <person name="Satake H."/>
        </authorList>
    </citation>
    <scope>NUCLEOTIDE SEQUENCE</scope>
</reference>
<keyword evidence="3" id="KW-1185">Reference proteome</keyword>
<accession>A0ABQ5IN66</accession>
<sequence>MKAVKDKDALQKIVDSGTASSKNSFGASTDAYETRGSKEVIDIDVQTEEAAELMVVSSTTLTGATRQAAVSEKSADDIMTFRKELDALALKHLGPVHATTPTSTNPVNTG</sequence>
<feature type="compositionally biased region" description="Polar residues" evidence="1">
    <location>
        <begin position="17"/>
        <end position="27"/>
    </location>
</feature>
<name>A0ABQ5IN66_9ASTR</name>
<dbReference type="EMBL" id="BQNB010020941">
    <property type="protein sequence ID" value="GJU01206.1"/>
    <property type="molecule type" value="Genomic_DNA"/>
</dbReference>
<organism evidence="2 3">
    <name type="scientific">Tanacetum coccineum</name>
    <dbReference type="NCBI Taxonomy" id="301880"/>
    <lineage>
        <taxon>Eukaryota</taxon>
        <taxon>Viridiplantae</taxon>
        <taxon>Streptophyta</taxon>
        <taxon>Embryophyta</taxon>
        <taxon>Tracheophyta</taxon>
        <taxon>Spermatophyta</taxon>
        <taxon>Magnoliopsida</taxon>
        <taxon>eudicotyledons</taxon>
        <taxon>Gunneridae</taxon>
        <taxon>Pentapetalae</taxon>
        <taxon>asterids</taxon>
        <taxon>campanulids</taxon>
        <taxon>Asterales</taxon>
        <taxon>Asteraceae</taxon>
        <taxon>Asteroideae</taxon>
        <taxon>Anthemideae</taxon>
        <taxon>Anthemidinae</taxon>
        <taxon>Tanacetum</taxon>
    </lineage>
</organism>
<protein>
    <submittedName>
        <fullName evidence="2">Uncharacterized protein</fullName>
    </submittedName>
</protein>
<comment type="caution">
    <text evidence="2">The sequence shown here is derived from an EMBL/GenBank/DDBJ whole genome shotgun (WGS) entry which is preliminary data.</text>
</comment>
<gene>
    <name evidence="2" type="ORF">Tco_1111544</name>
</gene>
<proteinExistence type="predicted"/>
<evidence type="ECO:0000313" key="3">
    <source>
        <dbReference type="Proteomes" id="UP001151760"/>
    </source>
</evidence>
<evidence type="ECO:0000256" key="1">
    <source>
        <dbReference type="SAM" id="MobiDB-lite"/>
    </source>
</evidence>
<evidence type="ECO:0000313" key="2">
    <source>
        <dbReference type="EMBL" id="GJU01206.1"/>
    </source>
</evidence>
<feature type="compositionally biased region" description="Basic and acidic residues" evidence="1">
    <location>
        <begin position="1"/>
        <end position="10"/>
    </location>
</feature>
<reference evidence="2" key="2">
    <citation type="submission" date="2022-01" db="EMBL/GenBank/DDBJ databases">
        <authorList>
            <person name="Yamashiro T."/>
            <person name="Shiraishi A."/>
            <person name="Satake H."/>
            <person name="Nakayama K."/>
        </authorList>
    </citation>
    <scope>NUCLEOTIDE SEQUENCE</scope>
</reference>
<dbReference type="Proteomes" id="UP001151760">
    <property type="component" value="Unassembled WGS sequence"/>
</dbReference>
<feature type="region of interest" description="Disordered" evidence="1">
    <location>
        <begin position="1"/>
        <end position="31"/>
    </location>
</feature>